<dbReference type="Proteomes" id="UP000574317">
    <property type="component" value="Unassembled WGS sequence"/>
</dbReference>
<proteinExistence type="predicted"/>
<name>A0A8H5JCC9_9HYPO</name>
<dbReference type="InterPro" id="IPR056599">
    <property type="entry name" value="AAA_lid_fung"/>
</dbReference>
<protein>
    <submittedName>
        <fullName evidence="3">TOB3 (Member of AAA-ATPase family)</fullName>
    </submittedName>
</protein>
<dbReference type="PANTHER" id="PTHR46411">
    <property type="entry name" value="FAMILY ATPASE, PUTATIVE-RELATED"/>
    <property type="match status" value="1"/>
</dbReference>
<gene>
    <name evidence="3" type="ORF">FNAPI_6970</name>
</gene>
<feature type="region of interest" description="Disordered" evidence="1">
    <location>
        <begin position="430"/>
        <end position="466"/>
    </location>
</feature>
<dbReference type="Pfam" id="PF23232">
    <property type="entry name" value="AAA_lid_13"/>
    <property type="match status" value="1"/>
</dbReference>
<dbReference type="InterPro" id="IPR003593">
    <property type="entry name" value="AAA+_ATPase"/>
</dbReference>
<dbReference type="AlphaFoldDB" id="A0A8H5JCC9"/>
<dbReference type="InterPro" id="IPR027417">
    <property type="entry name" value="P-loop_NTPase"/>
</dbReference>
<dbReference type="GO" id="GO:0005524">
    <property type="term" value="F:ATP binding"/>
    <property type="evidence" value="ECO:0007669"/>
    <property type="project" value="InterPro"/>
</dbReference>
<dbReference type="InterPro" id="IPR054289">
    <property type="entry name" value="DUF7025"/>
</dbReference>
<dbReference type="EMBL" id="JAAOAO010000256">
    <property type="protein sequence ID" value="KAF5552749.1"/>
    <property type="molecule type" value="Genomic_DNA"/>
</dbReference>
<organism evidence="3 4">
    <name type="scientific">Fusarium napiforme</name>
    <dbReference type="NCBI Taxonomy" id="42672"/>
    <lineage>
        <taxon>Eukaryota</taxon>
        <taxon>Fungi</taxon>
        <taxon>Dikarya</taxon>
        <taxon>Ascomycota</taxon>
        <taxon>Pezizomycotina</taxon>
        <taxon>Sordariomycetes</taxon>
        <taxon>Hypocreomycetidae</taxon>
        <taxon>Hypocreales</taxon>
        <taxon>Nectriaceae</taxon>
        <taxon>Fusarium</taxon>
        <taxon>Fusarium fujikuroi species complex</taxon>
    </lineage>
</organism>
<dbReference type="InterPro" id="IPR003959">
    <property type="entry name" value="ATPase_AAA_core"/>
</dbReference>
<reference evidence="3 4" key="1">
    <citation type="submission" date="2020-05" db="EMBL/GenBank/DDBJ databases">
        <title>Identification and distribution of gene clusters putatively required for synthesis of sphingolipid metabolism inhibitors in phylogenetically diverse species of the filamentous fungus Fusarium.</title>
        <authorList>
            <person name="Kim H.-S."/>
            <person name="Busman M."/>
            <person name="Brown D.W."/>
            <person name="Divon H."/>
            <person name="Uhlig S."/>
            <person name="Proctor R.H."/>
        </authorList>
    </citation>
    <scope>NUCLEOTIDE SEQUENCE [LARGE SCALE GENOMIC DNA]</scope>
    <source>
        <strain evidence="3 4">NRRL 25196</strain>
    </source>
</reference>
<evidence type="ECO:0000259" key="2">
    <source>
        <dbReference type="SMART" id="SM00382"/>
    </source>
</evidence>
<dbReference type="SUPFAM" id="SSF52540">
    <property type="entry name" value="P-loop containing nucleoside triphosphate hydrolases"/>
    <property type="match status" value="1"/>
</dbReference>
<accession>A0A8H5JCC9</accession>
<dbReference type="Pfam" id="PF22942">
    <property type="entry name" value="DUF7025"/>
    <property type="match status" value="1"/>
</dbReference>
<feature type="region of interest" description="Disordered" evidence="1">
    <location>
        <begin position="809"/>
        <end position="831"/>
    </location>
</feature>
<sequence length="831" mass="94793">MIIKDEHTVALRRHKDSNTDHPPAEPAIIWNAKVYQSQAKLRGNDIDSHGPDLNYVDDRPIEFSIGVSTKLAAEIVEKMSQPEAWMGPVIIIETLVEADIDQDRLFRMKRLPETVTSSCLDLLNPKHVSPRDLVVKSAFLIEVLSDLVQYYPSFHEMLMDDSKAELRIEEPFAVLFHHFDAIAAMANGSTSAADYDTKFGRTSQDSHLKVLHTKHLMEFLRPIYVKSILACQKHLSNSVPQVAFDMVWYPLKPGIDVYVQLDGSTHAAVVMAVRRTEVNWSEIWGTWGDGSWQVDLWRFETDGSRLYRNFISTRINPYSGFRDLTSLQVCPVSTWDAYDSGERRRKVLCGAETLFKALQRGNLFVDYQGPIKETAQYYTGKVVIDHRRGRAESEFNRGLSQQVRDYSDLFRGYDGILLNNDRSFYTAQNSRNRHQNHQLRPPSSNNARINGEESPESASTLPRRDSPDLVCMGANSTVVQQLTEHQLLLLCPDVLAYGLRRKHWMLISLDYVQESMSSEESISNLIIAQDELKTIQALSNRQNSQTRHWSADFIEGKGLGQIILLHGISLFVKPCSFPLLTDNLFLGPPGVGKTYTVEAISEWLRRPLLALTVADIGTVETLVEGELMKWFDLAEAWNAVLLVDEADIFLERRQNRDLARNGLVSAFLRRMEYFKGLLFLTTNRVGQIDDAFVSRVHVAIGYQALDEETRRKVWNGFFRKLVRERAGKVQIAPDAKKWVLDTAGETILNGRDIHNALQTAITLAEFESEEDPDYDASLVTIVTKAHFQKVLEMCNRFRSYVTSIRREDEMKRAQGRGDRNDYGDEFDSRMC</sequence>
<feature type="domain" description="AAA+ ATPase" evidence="2">
    <location>
        <begin position="579"/>
        <end position="706"/>
    </location>
</feature>
<dbReference type="GO" id="GO:0016887">
    <property type="term" value="F:ATP hydrolysis activity"/>
    <property type="evidence" value="ECO:0007669"/>
    <property type="project" value="InterPro"/>
</dbReference>
<evidence type="ECO:0000256" key="1">
    <source>
        <dbReference type="SAM" id="MobiDB-lite"/>
    </source>
</evidence>
<evidence type="ECO:0000313" key="4">
    <source>
        <dbReference type="Proteomes" id="UP000574317"/>
    </source>
</evidence>
<dbReference type="Gene3D" id="3.40.50.300">
    <property type="entry name" value="P-loop containing nucleotide triphosphate hydrolases"/>
    <property type="match status" value="1"/>
</dbReference>
<evidence type="ECO:0000313" key="3">
    <source>
        <dbReference type="EMBL" id="KAF5552749.1"/>
    </source>
</evidence>
<dbReference type="Pfam" id="PF00004">
    <property type="entry name" value="AAA"/>
    <property type="match status" value="1"/>
</dbReference>
<keyword evidence="4" id="KW-1185">Reference proteome</keyword>
<comment type="caution">
    <text evidence="3">The sequence shown here is derived from an EMBL/GenBank/DDBJ whole genome shotgun (WGS) entry which is preliminary data.</text>
</comment>
<dbReference type="PANTHER" id="PTHR46411:SF4">
    <property type="entry name" value="AAA+ ATPASE DOMAIN-CONTAINING PROTEIN"/>
    <property type="match status" value="1"/>
</dbReference>
<dbReference type="SMART" id="SM00382">
    <property type="entry name" value="AAA"/>
    <property type="match status" value="1"/>
</dbReference>